<dbReference type="Pfam" id="PF07589">
    <property type="entry name" value="PEP-CTERM"/>
    <property type="match status" value="1"/>
</dbReference>
<feature type="domain" description="Ice-binding protein C-terminal" evidence="1">
    <location>
        <begin position="30"/>
        <end position="54"/>
    </location>
</feature>
<protein>
    <submittedName>
        <fullName evidence="2">PEP-CTERM sorting domain-containing protein</fullName>
    </submittedName>
</protein>
<evidence type="ECO:0000313" key="2">
    <source>
        <dbReference type="EMBL" id="QPI53014.1"/>
    </source>
</evidence>
<keyword evidence="3" id="KW-1185">Reference proteome</keyword>
<accession>A0AA49AAZ9</accession>
<dbReference type="InterPro" id="IPR013424">
    <property type="entry name" value="Ice-binding_C"/>
</dbReference>
<evidence type="ECO:0000313" key="3">
    <source>
        <dbReference type="Proteomes" id="UP000662888"/>
    </source>
</evidence>
<name>A0AA49AAZ9_9BURK</name>
<evidence type="ECO:0000259" key="1">
    <source>
        <dbReference type="Pfam" id="PF07589"/>
    </source>
</evidence>
<proteinExistence type="predicted"/>
<organism evidence="2 3">
    <name type="scientific">Massilia antarctica</name>
    <dbReference type="NCBI Taxonomy" id="2765360"/>
    <lineage>
        <taxon>Bacteria</taxon>
        <taxon>Pseudomonadati</taxon>
        <taxon>Pseudomonadota</taxon>
        <taxon>Betaproteobacteria</taxon>
        <taxon>Burkholderiales</taxon>
        <taxon>Oxalobacteraceae</taxon>
        <taxon>Telluria group</taxon>
        <taxon>Massilia</taxon>
    </lineage>
</organism>
<dbReference type="Proteomes" id="UP000662888">
    <property type="component" value="Chromosome"/>
</dbReference>
<sequence length="63" mass="6617">MLMSDAQARQGQFSVETSVVLSGPFTPIPSVPEPSTCAMLLAGTFLMGAAARRRHRAAARQAA</sequence>
<reference evidence="2 3" key="1">
    <citation type="submission" date="2020-11" db="EMBL/GenBank/DDBJ databases">
        <authorList>
            <person name="Sun Q."/>
        </authorList>
    </citation>
    <scope>NUCLEOTIDE SEQUENCE [LARGE SCALE GENOMIC DNA]</scope>
    <source>
        <strain evidence="2 3">P8398</strain>
    </source>
</reference>
<dbReference type="EMBL" id="CP065053">
    <property type="protein sequence ID" value="QPI53014.1"/>
    <property type="molecule type" value="Genomic_DNA"/>
</dbReference>
<dbReference type="NCBIfam" id="TIGR02595">
    <property type="entry name" value="PEP_CTERM"/>
    <property type="match status" value="1"/>
</dbReference>
<gene>
    <name evidence="2" type="ORF">IV454_00535</name>
</gene>